<reference evidence="1" key="2">
    <citation type="submission" date="2023-06" db="EMBL/GenBank/DDBJ databases">
        <authorList>
            <person name="Ma L."/>
            <person name="Liu K.-W."/>
            <person name="Li Z."/>
            <person name="Hsiao Y.-Y."/>
            <person name="Qi Y."/>
            <person name="Fu T."/>
            <person name="Tang G."/>
            <person name="Zhang D."/>
            <person name="Sun W.-H."/>
            <person name="Liu D.-K."/>
            <person name="Li Y."/>
            <person name="Chen G.-Z."/>
            <person name="Liu X.-D."/>
            <person name="Liao X.-Y."/>
            <person name="Jiang Y.-T."/>
            <person name="Yu X."/>
            <person name="Hao Y."/>
            <person name="Huang J."/>
            <person name="Zhao X.-W."/>
            <person name="Ke S."/>
            <person name="Chen Y.-Y."/>
            <person name="Wu W.-L."/>
            <person name="Hsu J.-L."/>
            <person name="Lin Y.-F."/>
            <person name="Huang M.-D."/>
            <person name="Li C.-Y."/>
            <person name="Huang L."/>
            <person name="Wang Z.-W."/>
            <person name="Zhao X."/>
            <person name="Zhong W.-Y."/>
            <person name="Peng D.-H."/>
            <person name="Ahmad S."/>
            <person name="Lan S."/>
            <person name="Zhang J.-S."/>
            <person name="Tsai W.-C."/>
            <person name="Van De Peer Y."/>
            <person name="Liu Z.-J."/>
        </authorList>
    </citation>
    <scope>NUCLEOTIDE SEQUENCE</scope>
    <source>
        <strain evidence="1">CP</strain>
        <tissue evidence="1">Leaves</tissue>
    </source>
</reference>
<name>A0AAV9EIC0_ACOCL</name>
<dbReference type="Proteomes" id="UP001180020">
    <property type="component" value="Unassembled WGS sequence"/>
</dbReference>
<organism evidence="1 2">
    <name type="scientific">Acorus calamus</name>
    <name type="common">Sweet flag</name>
    <dbReference type="NCBI Taxonomy" id="4465"/>
    <lineage>
        <taxon>Eukaryota</taxon>
        <taxon>Viridiplantae</taxon>
        <taxon>Streptophyta</taxon>
        <taxon>Embryophyta</taxon>
        <taxon>Tracheophyta</taxon>
        <taxon>Spermatophyta</taxon>
        <taxon>Magnoliopsida</taxon>
        <taxon>Liliopsida</taxon>
        <taxon>Acoraceae</taxon>
        <taxon>Acorus</taxon>
    </lineage>
</organism>
<gene>
    <name evidence="1" type="ORF">QJS10_CPA07g00752</name>
</gene>
<dbReference type="EMBL" id="JAUJYO010000007">
    <property type="protein sequence ID" value="KAK1312839.1"/>
    <property type="molecule type" value="Genomic_DNA"/>
</dbReference>
<proteinExistence type="predicted"/>
<protein>
    <submittedName>
        <fullName evidence="1">Uncharacterized protein</fullName>
    </submittedName>
</protein>
<evidence type="ECO:0000313" key="1">
    <source>
        <dbReference type="EMBL" id="KAK1312839.1"/>
    </source>
</evidence>
<sequence length="70" mass="8252">MGDFNVTRFVEDQNRAGSITQAMTDFSEWIESEDIEQGLVSHFTEAFKQRRVWAPDWIDEDLGWVPSDQW</sequence>
<accession>A0AAV9EIC0</accession>
<comment type="caution">
    <text evidence="1">The sequence shown here is derived from an EMBL/GenBank/DDBJ whole genome shotgun (WGS) entry which is preliminary data.</text>
</comment>
<dbReference type="AlphaFoldDB" id="A0AAV9EIC0"/>
<evidence type="ECO:0000313" key="2">
    <source>
        <dbReference type="Proteomes" id="UP001180020"/>
    </source>
</evidence>
<reference evidence="1" key="1">
    <citation type="journal article" date="2023" name="Nat. Commun.">
        <title>Diploid and tetraploid genomes of Acorus and the evolution of monocots.</title>
        <authorList>
            <person name="Ma L."/>
            <person name="Liu K.W."/>
            <person name="Li Z."/>
            <person name="Hsiao Y.Y."/>
            <person name="Qi Y."/>
            <person name="Fu T."/>
            <person name="Tang G.D."/>
            <person name="Zhang D."/>
            <person name="Sun W.H."/>
            <person name="Liu D.K."/>
            <person name="Li Y."/>
            <person name="Chen G.Z."/>
            <person name="Liu X.D."/>
            <person name="Liao X.Y."/>
            <person name="Jiang Y.T."/>
            <person name="Yu X."/>
            <person name="Hao Y."/>
            <person name="Huang J."/>
            <person name="Zhao X.W."/>
            <person name="Ke S."/>
            <person name="Chen Y.Y."/>
            <person name="Wu W.L."/>
            <person name="Hsu J.L."/>
            <person name="Lin Y.F."/>
            <person name="Huang M.D."/>
            <person name="Li C.Y."/>
            <person name="Huang L."/>
            <person name="Wang Z.W."/>
            <person name="Zhao X."/>
            <person name="Zhong W.Y."/>
            <person name="Peng D.H."/>
            <person name="Ahmad S."/>
            <person name="Lan S."/>
            <person name="Zhang J.S."/>
            <person name="Tsai W.C."/>
            <person name="Van de Peer Y."/>
            <person name="Liu Z.J."/>
        </authorList>
    </citation>
    <scope>NUCLEOTIDE SEQUENCE</scope>
    <source>
        <strain evidence="1">CP</strain>
    </source>
</reference>
<keyword evidence="2" id="KW-1185">Reference proteome</keyword>